<evidence type="ECO:0000256" key="1">
    <source>
        <dbReference type="ARBA" id="ARBA00022460"/>
    </source>
</evidence>
<keyword evidence="1 2" id="KW-0193">Cuticle</keyword>
<accession>A0A922HRI0</accession>
<evidence type="ECO:0000313" key="5">
    <source>
        <dbReference type="Proteomes" id="UP000790347"/>
    </source>
</evidence>
<reference evidence="4" key="2">
    <citation type="journal article" date="2022" name="Res Sq">
        <title>Comparative Genomics Reveals Insights into the Divergent Evolution of Astigmatic Mites and Household Pest Adaptations.</title>
        <authorList>
            <person name="Xiong Q."/>
            <person name="Wan A.T.-Y."/>
            <person name="Liu X.-Y."/>
            <person name="Fung C.S.-H."/>
            <person name="Xiao X."/>
            <person name="Malainual N."/>
            <person name="Hou J."/>
            <person name="Wang L."/>
            <person name="Wang M."/>
            <person name="Yang K."/>
            <person name="Cui Y."/>
            <person name="Leung E."/>
            <person name="Nong W."/>
            <person name="Shin S.-K."/>
            <person name="Au S."/>
            <person name="Jeong K.Y."/>
            <person name="Chew F.T."/>
            <person name="Hui J."/>
            <person name="Leung T.F."/>
            <person name="Tungtrongchitr A."/>
            <person name="Zhong N."/>
            <person name="Liu Z."/>
            <person name="Tsui S."/>
        </authorList>
    </citation>
    <scope>NUCLEOTIDE SEQUENCE</scope>
    <source>
        <strain evidence="4">Derf</strain>
        <tissue evidence="4">Whole organism</tissue>
    </source>
</reference>
<keyword evidence="5" id="KW-1185">Reference proteome</keyword>
<gene>
    <name evidence="4" type="ORF">DERF_012250</name>
</gene>
<dbReference type="GO" id="GO:0008010">
    <property type="term" value="F:structural constituent of chitin-based larval cuticle"/>
    <property type="evidence" value="ECO:0007669"/>
    <property type="project" value="TreeGrafter"/>
</dbReference>
<dbReference type="Gene3D" id="3.10.50.10">
    <property type="match status" value="1"/>
</dbReference>
<dbReference type="InterPro" id="IPR029070">
    <property type="entry name" value="Chitinase_insertion_sf"/>
</dbReference>
<evidence type="ECO:0000256" key="3">
    <source>
        <dbReference type="SAM" id="MobiDB-lite"/>
    </source>
</evidence>
<protein>
    <submittedName>
        <fullName evidence="4">Uncharacterized protein</fullName>
    </submittedName>
</protein>
<dbReference type="EMBL" id="ASGP02000006">
    <property type="protein sequence ID" value="KAH9501403.1"/>
    <property type="molecule type" value="Genomic_DNA"/>
</dbReference>
<dbReference type="PANTHER" id="PTHR10380">
    <property type="entry name" value="CUTICLE PROTEIN"/>
    <property type="match status" value="1"/>
</dbReference>
<sequence length="197" mass="20672">MIMIATTVALVNAAPKPQIQYSQTYGGAGALGPLSTGHFQPVSRSYVASVAPVAPIAITAAKPIVYTGSSIAPRPIAAPVAVPVAYTASAKPIRYSAPAAAIVEQEEQYPPQPFSYSYDTVDEYGTQMTRQESGDGAGTVRGSYSYRDANGMARIVNYIADHNGFRAEIQTNEPGTLTSSPADAAIVSSNPPVYKQK</sequence>
<evidence type="ECO:0000313" key="4">
    <source>
        <dbReference type="EMBL" id="KAH9501403.1"/>
    </source>
</evidence>
<feature type="region of interest" description="Disordered" evidence="3">
    <location>
        <begin position="174"/>
        <end position="197"/>
    </location>
</feature>
<feature type="compositionally biased region" description="Polar residues" evidence="3">
    <location>
        <begin position="174"/>
        <end position="191"/>
    </location>
</feature>
<dbReference type="InterPro" id="IPR050468">
    <property type="entry name" value="Cuticle_Struct_Prot"/>
</dbReference>
<dbReference type="GO" id="GO:0062129">
    <property type="term" value="C:chitin-based extracellular matrix"/>
    <property type="evidence" value="ECO:0007669"/>
    <property type="project" value="TreeGrafter"/>
</dbReference>
<dbReference type="Pfam" id="PF00379">
    <property type="entry name" value="Chitin_bind_4"/>
    <property type="match status" value="1"/>
</dbReference>
<dbReference type="InterPro" id="IPR031311">
    <property type="entry name" value="CHIT_BIND_RR_consensus"/>
</dbReference>
<proteinExistence type="predicted"/>
<organism evidence="4 5">
    <name type="scientific">Dermatophagoides farinae</name>
    <name type="common">American house dust mite</name>
    <dbReference type="NCBI Taxonomy" id="6954"/>
    <lineage>
        <taxon>Eukaryota</taxon>
        <taxon>Metazoa</taxon>
        <taxon>Ecdysozoa</taxon>
        <taxon>Arthropoda</taxon>
        <taxon>Chelicerata</taxon>
        <taxon>Arachnida</taxon>
        <taxon>Acari</taxon>
        <taxon>Acariformes</taxon>
        <taxon>Sarcoptiformes</taxon>
        <taxon>Astigmata</taxon>
        <taxon>Psoroptidia</taxon>
        <taxon>Analgoidea</taxon>
        <taxon>Pyroglyphidae</taxon>
        <taxon>Dermatophagoidinae</taxon>
        <taxon>Dermatophagoides</taxon>
    </lineage>
</organism>
<name>A0A922HRI0_DERFA</name>
<dbReference type="Proteomes" id="UP000790347">
    <property type="component" value="Unassembled WGS sequence"/>
</dbReference>
<dbReference type="InterPro" id="IPR000618">
    <property type="entry name" value="Insect_cuticle"/>
</dbReference>
<evidence type="ECO:0000256" key="2">
    <source>
        <dbReference type="PROSITE-ProRule" id="PRU00497"/>
    </source>
</evidence>
<dbReference type="PROSITE" id="PS51155">
    <property type="entry name" value="CHIT_BIND_RR_2"/>
    <property type="match status" value="1"/>
</dbReference>
<dbReference type="AlphaFoldDB" id="A0A922HRI0"/>
<dbReference type="PANTHER" id="PTHR10380:SF235">
    <property type="entry name" value="CUTICULAR PROTEIN 73D, ISOFORM B"/>
    <property type="match status" value="1"/>
</dbReference>
<dbReference type="PROSITE" id="PS00233">
    <property type="entry name" value="CHIT_BIND_RR_1"/>
    <property type="match status" value="1"/>
</dbReference>
<reference evidence="4" key="1">
    <citation type="submission" date="2013-05" db="EMBL/GenBank/DDBJ databases">
        <authorList>
            <person name="Yim A.K.Y."/>
            <person name="Chan T.F."/>
            <person name="Ji K.M."/>
            <person name="Liu X.Y."/>
            <person name="Zhou J.W."/>
            <person name="Li R.Q."/>
            <person name="Yang K.Y."/>
            <person name="Li J."/>
            <person name="Li M."/>
            <person name="Law P.T.W."/>
            <person name="Wu Y.L."/>
            <person name="Cai Z.L."/>
            <person name="Qin H."/>
            <person name="Bao Y."/>
            <person name="Leung R.K.K."/>
            <person name="Ng P.K.S."/>
            <person name="Zou J."/>
            <person name="Zhong X.J."/>
            <person name="Ran P.X."/>
            <person name="Zhong N.S."/>
            <person name="Liu Z.G."/>
            <person name="Tsui S.K.W."/>
        </authorList>
    </citation>
    <scope>NUCLEOTIDE SEQUENCE</scope>
    <source>
        <strain evidence="4">Derf</strain>
        <tissue evidence="4">Whole organism</tissue>
    </source>
</reference>
<comment type="caution">
    <text evidence="4">The sequence shown here is derived from an EMBL/GenBank/DDBJ whole genome shotgun (WGS) entry which is preliminary data.</text>
</comment>
<dbReference type="PRINTS" id="PR00947">
    <property type="entry name" value="CUTICLE"/>
</dbReference>